<protein>
    <submittedName>
        <fullName evidence="1 2">Uncharacterized protein</fullName>
    </submittedName>
</protein>
<dbReference type="AlphaFoldDB" id="G7LGU2"/>
<evidence type="ECO:0000313" key="2">
    <source>
        <dbReference type="EnsemblPlants" id="AET02382"/>
    </source>
</evidence>
<gene>
    <name evidence="1" type="ordered locus">MTR_8g039860</name>
</gene>
<accession>G7LGU2</accession>
<proteinExistence type="predicted"/>
<organism evidence="1 3">
    <name type="scientific">Medicago truncatula</name>
    <name type="common">Barrel medic</name>
    <name type="synonym">Medicago tribuloides</name>
    <dbReference type="NCBI Taxonomy" id="3880"/>
    <lineage>
        <taxon>Eukaryota</taxon>
        <taxon>Viridiplantae</taxon>
        <taxon>Streptophyta</taxon>
        <taxon>Embryophyta</taxon>
        <taxon>Tracheophyta</taxon>
        <taxon>Spermatophyta</taxon>
        <taxon>Magnoliopsida</taxon>
        <taxon>eudicotyledons</taxon>
        <taxon>Gunneridae</taxon>
        <taxon>Pentapetalae</taxon>
        <taxon>rosids</taxon>
        <taxon>fabids</taxon>
        <taxon>Fabales</taxon>
        <taxon>Fabaceae</taxon>
        <taxon>Papilionoideae</taxon>
        <taxon>50 kb inversion clade</taxon>
        <taxon>NPAAA clade</taxon>
        <taxon>Hologalegina</taxon>
        <taxon>IRL clade</taxon>
        <taxon>Trifolieae</taxon>
        <taxon>Medicago</taxon>
    </lineage>
</organism>
<keyword evidence="3" id="KW-1185">Reference proteome</keyword>
<dbReference type="Proteomes" id="UP000002051">
    <property type="component" value="Chromosome 8"/>
</dbReference>
<dbReference type="PaxDb" id="3880-AET02382"/>
<reference evidence="1 3" key="2">
    <citation type="journal article" date="2014" name="BMC Genomics">
        <title>An improved genome release (version Mt4.0) for the model legume Medicago truncatula.</title>
        <authorList>
            <person name="Tang H."/>
            <person name="Krishnakumar V."/>
            <person name="Bidwell S."/>
            <person name="Rosen B."/>
            <person name="Chan A."/>
            <person name="Zhou S."/>
            <person name="Gentzbittel L."/>
            <person name="Childs K.L."/>
            <person name="Yandell M."/>
            <person name="Gundlach H."/>
            <person name="Mayer K.F."/>
            <person name="Schwartz D.C."/>
            <person name="Town C.D."/>
        </authorList>
    </citation>
    <scope>GENOME REANNOTATION</scope>
    <source>
        <strain evidence="2 3">cv. Jemalong A17</strain>
    </source>
</reference>
<sequence length="170" mass="19354">MERSYTSSAKGLLIYKFKPLHIHILGGFEFAVVEIHISYNTVNRSWLLIQNRTVKNSNCILFTSCSYQPKRSIALHSLLCNQSTLVKLTWSPLLLLFVPLTKIKWAINYSFVVLAEVAISTLGSYSAPFLPVAKSQGIQQRSHGWSSNLKRTSHLFNYQYSKQLNEKSQA</sequence>
<reference evidence="2" key="3">
    <citation type="submission" date="2015-04" db="UniProtKB">
        <authorList>
            <consortium name="EnsemblPlants"/>
        </authorList>
    </citation>
    <scope>IDENTIFICATION</scope>
    <source>
        <strain evidence="2">cv. Jemalong A17</strain>
    </source>
</reference>
<dbReference type="EMBL" id="CM001224">
    <property type="protein sequence ID" value="AET02382.1"/>
    <property type="molecule type" value="Genomic_DNA"/>
</dbReference>
<name>G7LGU2_MEDTR</name>
<evidence type="ECO:0000313" key="1">
    <source>
        <dbReference type="EMBL" id="AET02382.1"/>
    </source>
</evidence>
<dbReference type="HOGENOM" id="CLU_1573001_0_0_1"/>
<evidence type="ECO:0000313" key="3">
    <source>
        <dbReference type="Proteomes" id="UP000002051"/>
    </source>
</evidence>
<dbReference type="EnsemblPlants" id="AET02382">
    <property type="protein sequence ID" value="AET02382"/>
    <property type="gene ID" value="MTR_8g039860"/>
</dbReference>
<reference evidence="1 3" key="1">
    <citation type="journal article" date="2011" name="Nature">
        <title>The Medicago genome provides insight into the evolution of rhizobial symbioses.</title>
        <authorList>
            <person name="Young N.D."/>
            <person name="Debelle F."/>
            <person name="Oldroyd G.E."/>
            <person name="Geurts R."/>
            <person name="Cannon S.B."/>
            <person name="Udvardi M.K."/>
            <person name="Benedito V.A."/>
            <person name="Mayer K.F."/>
            <person name="Gouzy J."/>
            <person name="Schoof H."/>
            <person name="Van de Peer Y."/>
            <person name="Proost S."/>
            <person name="Cook D.R."/>
            <person name="Meyers B.C."/>
            <person name="Spannagl M."/>
            <person name="Cheung F."/>
            <person name="De Mita S."/>
            <person name="Krishnakumar V."/>
            <person name="Gundlach H."/>
            <person name="Zhou S."/>
            <person name="Mudge J."/>
            <person name="Bharti A.K."/>
            <person name="Murray J.D."/>
            <person name="Naoumkina M.A."/>
            <person name="Rosen B."/>
            <person name="Silverstein K.A."/>
            <person name="Tang H."/>
            <person name="Rombauts S."/>
            <person name="Zhao P.X."/>
            <person name="Zhou P."/>
            <person name="Barbe V."/>
            <person name="Bardou P."/>
            <person name="Bechner M."/>
            <person name="Bellec A."/>
            <person name="Berger A."/>
            <person name="Berges H."/>
            <person name="Bidwell S."/>
            <person name="Bisseling T."/>
            <person name="Choisne N."/>
            <person name="Couloux A."/>
            <person name="Denny R."/>
            <person name="Deshpande S."/>
            <person name="Dai X."/>
            <person name="Doyle J.J."/>
            <person name="Dudez A.M."/>
            <person name="Farmer A.D."/>
            <person name="Fouteau S."/>
            <person name="Franken C."/>
            <person name="Gibelin C."/>
            <person name="Gish J."/>
            <person name="Goldstein S."/>
            <person name="Gonzalez A.J."/>
            <person name="Green P.J."/>
            <person name="Hallab A."/>
            <person name="Hartog M."/>
            <person name="Hua A."/>
            <person name="Humphray S.J."/>
            <person name="Jeong D.H."/>
            <person name="Jing Y."/>
            <person name="Jocker A."/>
            <person name="Kenton S.M."/>
            <person name="Kim D.J."/>
            <person name="Klee K."/>
            <person name="Lai H."/>
            <person name="Lang C."/>
            <person name="Lin S."/>
            <person name="Macmil S.L."/>
            <person name="Magdelenat G."/>
            <person name="Matthews L."/>
            <person name="McCorrison J."/>
            <person name="Monaghan E.L."/>
            <person name="Mun J.H."/>
            <person name="Najar F.Z."/>
            <person name="Nicholson C."/>
            <person name="Noirot C."/>
            <person name="O'Bleness M."/>
            <person name="Paule C.R."/>
            <person name="Poulain J."/>
            <person name="Prion F."/>
            <person name="Qin B."/>
            <person name="Qu C."/>
            <person name="Retzel E.F."/>
            <person name="Riddle C."/>
            <person name="Sallet E."/>
            <person name="Samain S."/>
            <person name="Samson N."/>
            <person name="Sanders I."/>
            <person name="Saurat O."/>
            <person name="Scarpelli C."/>
            <person name="Schiex T."/>
            <person name="Segurens B."/>
            <person name="Severin A.J."/>
            <person name="Sherrier D.J."/>
            <person name="Shi R."/>
            <person name="Sims S."/>
            <person name="Singer S.R."/>
            <person name="Sinharoy S."/>
            <person name="Sterck L."/>
            <person name="Viollet A."/>
            <person name="Wang B.B."/>
            <person name="Wang K."/>
            <person name="Wang M."/>
            <person name="Wang X."/>
            <person name="Warfsmann J."/>
            <person name="Weissenbach J."/>
            <person name="White D.D."/>
            <person name="White J.D."/>
            <person name="Wiley G.B."/>
            <person name="Wincker P."/>
            <person name="Xing Y."/>
            <person name="Yang L."/>
            <person name="Yao Z."/>
            <person name="Ying F."/>
            <person name="Zhai J."/>
            <person name="Zhou L."/>
            <person name="Zuber A."/>
            <person name="Denarie J."/>
            <person name="Dixon R.A."/>
            <person name="May G.D."/>
            <person name="Schwartz D.C."/>
            <person name="Rogers J."/>
            <person name="Quetier F."/>
            <person name="Town C.D."/>
            <person name="Roe B.A."/>
        </authorList>
    </citation>
    <scope>NUCLEOTIDE SEQUENCE [LARGE SCALE GENOMIC DNA]</scope>
    <source>
        <strain evidence="1">A17</strain>
        <strain evidence="2 3">cv. Jemalong A17</strain>
    </source>
</reference>